<dbReference type="AlphaFoldDB" id="A0A1V2IB79"/>
<keyword evidence="2" id="KW-0472">Membrane</keyword>
<feature type="transmembrane region" description="Helical" evidence="2">
    <location>
        <begin position="199"/>
        <end position="217"/>
    </location>
</feature>
<evidence type="ECO:0000256" key="2">
    <source>
        <dbReference type="SAM" id="Phobius"/>
    </source>
</evidence>
<feature type="transmembrane region" description="Helical" evidence="2">
    <location>
        <begin position="168"/>
        <end position="187"/>
    </location>
</feature>
<feature type="transmembrane region" description="Helical" evidence="2">
    <location>
        <begin position="313"/>
        <end position="332"/>
    </location>
</feature>
<feature type="transmembrane region" description="Helical" evidence="2">
    <location>
        <begin position="347"/>
        <end position="365"/>
    </location>
</feature>
<sequence>MGFELGLAVPAVVGWFALFGACLLVTRPRQVTPAAPTQDLGGDEPPAVVSLLANGWRHTGAAARSTLLDLAARRLVELRQPGGDPRQTTVHLPRRDGDGGASLTGYERRVLDRVRGLATGDVVPLTALTFRDSGQAKAWSRRLKAEVIADARRRGLTRRRFTRQIRTVLMVAAAVATLAVLVATLHYDHRAHPHDNPAAPVAIMTFLVLAGIASVPLGERDTPAGRAAAARWLGLREFLRGDEAFTELPPAAVAVWDRYLSYGSALGVTRVCDEAIDLGMGDRTLVWSSFGGGWHQVRVRYPSLWGRYGMKPLPLAVWAACCLVAGVAVLNYRGRVGGGGAGQVHDLLWLVSLLLGLYLAMRGVYRLFRVAVDVSSPVTVTGEVLWDEPWRSNSSGDDGDSVPWLYYLAVDDGGTDGSGYPGTTAWGAPRELWDRYHVGDVVRLTARPWTRRVLEITVVERGRARELLESTSGDSTEQLVADAMGVPRAGRRRAETGGKGVPAAGGLLTVEEVSRAVGRQVTALASPVPTPMPASIQLFEADGRQAAAVVVSTGLAGRLALRSRRGGTPLAGIGDEAYLGDRWAVARTGDRVVSVRIESRVGPAHPDSLPWLLSTAVSRLPRDQPRRGIPSSSAS</sequence>
<comment type="caution">
    <text evidence="4">The sequence shown here is derived from an EMBL/GenBank/DDBJ whole genome shotgun (WGS) entry which is preliminary data.</text>
</comment>
<name>A0A1V2IB79_9ACTN</name>
<evidence type="ECO:0000313" key="5">
    <source>
        <dbReference type="Proteomes" id="UP000188929"/>
    </source>
</evidence>
<dbReference type="EMBL" id="MOMC01000025">
    <property type="protein sequence ID" value="ONH30468.1"/>
    <property type="molecule type" value="Genomic_DNA"/>
</dbReference>
<dbReference type="Pfam" id="PF20990">
    <property type="entry name" value="DUF2207_C"/>
    <property type="match status" value="1"/>
</dbReference>
<reference evidence="5" key="1">
    <citation type="submission" date="2016-10" db="EMBL/GenBank/DDBJ databases">
        <title>Frankia sp. NRRL B-16386 Genome sequencing.</title>
        <authorList>
            <person name="Ghodhbane-Gtari F."/>
            <person name="Swanson E."/>
            <person name="Gueddou A."/>
            <person name="Hezbri K."/>
            <person name="Ktari K."/>
            <person name="Nouioui I."/>
            <person name="Morris K."/>
            <person name="Simpson S."/>
            <person name="Abebe-Akele F."/>
            <person name="Thomas K."/>
            <person name="Gtari M."/>
            <person name="Tisa L.S."/>
        </authorList>
    </citation>
    <scope>NUCLEOTIDE SEQUENCE [LARGE SCALE GENOMIC DNA]</scope>
    <source>
        <strain evidence="5">NRRL B-16386</strain>
    </source>
</reference>
<evidence type="ECO:0000313" key="4">
    <source>
        <dbReference type="EMBL" id="ONH30468.1"/>
    </source>
</evidence>
<keyword evidence="2" id="KW-0812">Transmembrane</keyword>
<feature type="domain" description="Predicted membrane protein YciQ-like C-terminal" evidence="3">
    <location>
        <begin position="43"/>
        <end position="269"/>
    </location>
</feature>
<organism evidence="4 5">
    <name type="scientific">Pseudofrankia asymbiotica</name>
    <dbReference type="NCBI Taxonomy" id="1834516"/>
    <lineage>
        <taxon>Bacteria</taxon>
        <taxon>Bacillati</taxon>
        <taxon>Actinomycetota</taxon>
        <taxon>Actinomycetes</taxon>
        <taxon>Frankiales</taxon>
        <taxon>Frankiaceae</taxon>
        <taxon>Pseudofrankia</taxon>
    </lineage>
</organism>
<proteinExistence type="predicted"/>
<keyword evidence="2" id="KW-1133">Transmembrane helix</keyword>
<evidence type="ECO:0000259" key="3">
    <source>
        <dbReference type="Pfam" id="PF20990"/>
    </source>
</evidence>
<dbReference type="STRING" id="1834516.BL253_13305"/>
<dbReference type="Proteomes" id="UP000188929">
    <property type="component" value="Unassembled WGS sequence"/>
</dbReference>
<evidence type="ECO:0000256" key="1">
    <source>
        <dbReference type="SAM" id="MobiDB-lite"/>
    </source>
</evidence>
<feature type="transmembrane region" description="Helical" evidence="2">
    <location>
        <begin position="6"/>
        <end position="26"/>
    </location>
</feature>
<dbReference type="OrthoDB" id="5241092at2"/>
<keyword evidence="5" id="KW-1185">Reference proteome</keyword>
<gene>
    <name evidence="4" type="ORF">BL253_13305</name>
</gene>
<dbReference type="InterPro" id="IPR048389">
    <property type="entry name" value="YciQ-like_C"/>
</dbReference>
<feature type="region of interest" description="Disordered" evidence="1">
    <location>
        <begin position="80"/>
        <end position="100"/>
    </location>
</feature>
<protein>
    <recommendedName>
        <fullName evidence="3">Predicted membrane protein YciQ-like C-terminal domain-containing protein</fullName>
    </recommendedName>
</protein>
<accession>A0A1V2IB79</accession>
<dbReference type="RefSeq" id="WP_076816906.1">
    <property type="nucleotide sequence ID" value="NZ_MOMC01000025.1"/>
</dbReference>